<dbReference type="EMBL" id="QYRN01000020">
    <property type="protein sequence ID" value="RIX97005.1"/>
    <property type="molecule type" value="Genomic_DNA"/>
</dbReference>
<evidence type="ECO:0000313" key="1">
    <source>
        <dbReference type="EMBL" id="RIX97005.1"/>
    </source>
</evidence>
<comment type="caution">
    <text evidence="1">The sequence shown here is derived from an EMBL/GenBank/DDBJ whole genome shotgun (WGS) entry which is preliminary data.</text>
</comment>
<reference evidence="2" key="1">
    <citation type="submission" date="2018-09" db="EMBL/GenBank/DDBJ databases">
        <authorList>
            <person name="Tuo L."/>
        </authorList>
    </citation>
    <scope>NUCLEOTIDE SEQUENCE [LARGE SCALE GENOMIC DNA]</scope>
    <source>
        <strain evidence="2">M2BS4Y-1</strain>
    </source>
</reference>
<protein>
    <submittedName>
        <fullName evidence="1">Uncharacterized protein</fullName>
    </submittedName>
</protein>
<organism evidence="1 2">
    <name type="scientific">Aureimonas flava</name>
    <dbReference type="NCBI Taxonomy" id="2320271"/>
    <lineage>
        <taxon>Bacteria</taxon>
        <taxon>Pseudomonadati</taxon>
        <taxon>Pseudomonadota</taxon>
        <taxon>Alphaproteobacteria</taxon>
        <taxon>Hyphomicrobiales</taxon>
        <taxon>Aurantimonadaceae</taxon>
        <taxon>Aureimonas</taxon>
    </lineage>
</organism>
<gene>
    <name evidence="1" type="ORF">D3218_19385</name>
</gene>
<accession>A0A3A1WGB9</accession>
<proteinExistence type="predicted"/>
<dbReference type="AlphaFoldDB" id="A0A3A1WGB9"/>
<dbReference type="Proteomes" id="UP000265750">
    <property type="component" value="Unassembled WGS sequence"/>
</dbReference>
<evidence type="ECO:0000313" key="2">
    <source>
        <dbReference type="Proteomes" id="UP000265750"/>
    </source>
</evidence>
<keyword evidence="2" id="KW-1185">Reference proteome</keyword>
<dbReference type="OrthoDB" id="5450497at2"/>
<dbReference type="RefSeq" id="WP_119541724.1">
    <property type="nucleotide sequence ID" value="NZ_QYRN01000020.1"/>
</dbReference>
<name>A0A3A1WGB9_9HYPH</name>
<sequence length="219" mass="24386">MRKCQVPGCGEMTTRFGRYCTSHKARARRHGDVYQRGVTATELKPFVMKVRARIAKNADNPLWGQCEARWRAIVDHAVGISRTFQSGQPGNRYEHQAAKMVMNVGSQVEPRAVVETALAMYLMREADPHRFTSDGAFSVQLARRLRGLGEVNAATTIDRSGRQRRVYRELSPKVTGVIAQWAAQALGAAGIIIARLEMKEVEAARAERDAFSDALSRLT</sequence>